<evidence type="ECO:0000313" key="5">
    <source>
        <dbReference type="Proteomes" id="UP001157006"/>
    </source>
</evidence>
<proteinExistence type="inferred from homology"/>
<dbReference type="Pfam" id="PF12854">
    <property type="entry name" value="PPR_1"/>
    <property type="match status" value="1"/>
</dbReference>
<dbReference type="NCBIfam" id="TIGR00756">
    <property type="entry name" value="PPR"/>
    <property type="match status" value="6"/>
</dbReference>
<feature type="repeat" description="PPR" evidence="3">
    <location>
        <begin position="29"/>
        <end position="63"/>
    </location>
</feature>
<evidence type="ECO:0000256" key="1">
    <source>
        <dbReference type="ARBA" id="ARBA00007626"/>
    </source>
</evidence>
<feature type="repeat" description="PPR" evidence="3">
    <location>
        <begin position="170"/>
        <end position="204"/>
    </location>
</feature>
<dbReference type="PANTHER" id="PTHR47936">
    <property type="entry name" value="PPR_LONG DOMAIN-CONTAINING PROTEIN"/>
    <property type="match status" value="1"/>
</dbReference>
<keyword evidence="5" id="KW-1185">Reference proteome</keyword>
<evidence type="ECO:0000256" key="2">
    <source>
        <dbReference type="ARBA" id="ARBA00022737"/>
    </source>
</evidence>
<keyword evidence="2" id="KW-0677">Repeat</keyword>
<dbReference type="GO" id="GO:0031930">
    <property type="term" value="P:mitochondria-nucleus signaling pathway"/>
    <property type="evidence" value="ECO:0007669"/>
    <property type="project" value="TreeGrafter"/>
</dbReference>
<dbReference type="Pfam" id="PF13041">
    <property type="entry name" value="PPR_2"/>
    <property type="match status" value="2"/>
</dbReference>
<evidence type="ECO:0008006" key="6">
    <source>
        <dbReference type="Google" id="ProtNLM"/>
    </source>
</evidence>
<dbReference type="PROSITE" id="PS51375">
    <property type="entry name" value="PPR"/>
    <property type="match status" value="7"/>
</dbReference>
<name>A0AAV1AUP0_VICFA</name>
<dbReference type="Pfam" id="PF01535">
    <property type="entry name" value="PPR"/>
    <property type="match status" value="2"/>
</dbReference>
<evidence type="ECO:0000256" key="3">
    <source>
        <dbReference type="PROSITE-ProRule" id="PRU00708"/>
    </source>
</evidence>
<reference evidence="4 5" key="1">
    <citation type="submission" date="2023-01" db="EMBL/GenBank/DDBJ databases">
        <authorList>
            <person name="Kreplak J."/>
        </authorList>
    </citation>
    <scope>NUCLEOTIDE SEQUENCE [LARGE SCALE GENOMIC DNA]</scope>
</reference>
<dbReference type="GO" id="GO:0010019">
    <property type="term" value="P:chloroplast-nucleus signaling pathway"/>
    <property type="evidence" value="ECO:0007669"/>
    <property type="project" value="TreeGrafter"/>
</dbReference>
<feature type="repeat" description="PPR" evidence="3">
    <location>
        <begin position="205"/>
        <end position="239"/>
    </location>
</feature>
<sequence>MISGLCKEGRLDEAAGVLNLTDKRGCRLNPHVYNALMDGFMKHYKVDSAIQVFREMSTKGCSPNVVSYNILINGFCRAERFPEAYHCVEEMLEKGWKPDVITYSMLIDGLCQGNMNENDTALRLCYQFLAKGFKPDITMHNIVIHRLCSSGKVKYALQLYWMMRKRNCVNLVTHNTIMEGFYKVGDCEKASKIWAQISEDRLKPDIISYNITLNGLCTCGRVTDAVRYLNDALAHGIMPTVITWNILVRAVVFFGEST</sequence>
<dbReference type="Gene3D" id="1.25.40.10">
    <property type="entry name" value="Tetratricopeptide repeat domain"/>
    <property type="match status" value="2"/>
</dbReference>
<evidence type="ECO:0000313" key="4">
    <source>
        <dbReference type="EMBL" id="CAI8612774.1"/>
    </source>
</evidence>
<dbReference type="InterPro" id="IPR011990">
    <property type="entry name" value="TPR-like_helical_dom_sf"/>
</dbReference>
<comment type="similarity">
    <text evidence="1">Belongs to the PPR family. P subfamily.</text>
</comment>
<feature type="repeat" description="PPR" evidence="3">
    <location>
        <begin position="64"/>
        <end position="98"/>
    </location>
</feature>
<dbReference type="Proteomes" id="UP001157006">
    <property type="component" value="Chromosome 5"/>
</dbReference>
<dbReference type="EMBL" id="OX451740">
    <property type="protein sequence ID" value="CAI8612774.1"/>
    <property type="molecule type" value="Genomic_DNA"/>
</dbReference>
<feature type="repeat" description="PPR" evidence="3">
    <location>
        <begin position="99"/>
        <end position="135"/>
    </location>
</feature>
<feature type="repeat" description="PPR" evidence="3">
    <location>
        <begin position="1"/>
        <end position="28"/>
    </location>
</feature>
<dbReference type="SUPFAM" id="SSF81901">
    <property type="entry name" value="HCP-like"/>
    <property type="match status" value="1"/>
</dbReference>
<feature type="repeat" description="PPR" evidence="3">
    <location>
        <begin position="136"/>
        <end position="166"/>
    </location>
</feature>
<protein>
    <recommendedName>
        <fullName evidence="6">Pentatricopeptide repeat-containing protein</fullName>
    </recommendedName>
</protein>
<dbReference type="PANTHER" id="PTHR47936:SF1">
    <property type="entry name" value="PENTATRICOPEPTIDE REPEAT-CONTAINING PROTEIN GUN1, CHLOROPLASTIC"/>
    <property type="match status" value="1"/>
</dbReference>
<organism evidence="4 5">
    <name type="scientific">Vicia faba</name>
    <name type="common">Broad bean</name>
    <name type="synonym">Faba vulgaris</name>
    <dbReference type="NCBI Taxonomy" id="3906"/>
    <lineage>
        <taxon>Eukaryota</taxon>
        <taxon>Viridiplantae</taxon>
        <taxon>Streptophyta</taxon>
        <taxon>Embryophyta</taxon>
        <taxon>Tracheophyta</taxon>
        <taxon>Spermatophyta</taxon>
        <taxon>Magnoliopsida</taxon>
        <taxon>eudicotyledons</taxon>
        <taxon>Gunneridae</taxon>
        <taxon>Pentapetalae</taxon>
        <taxon>rosids</taxon>
        <taxon>fabids</taxon>
        <taxon>Fabales</taxon>
        <taxon>Fabaceae</taxon>
        <taxon>Papilionoideae</taxon>
        <taxon>50 kb inversion clade</taxon>
        <taxon>NPAAA clade</taxon>
        <taxon>Hologalegina</taxon>
        <taxon>IRL clade</taxon>
        <taxon>Fabeae</taxon>
        <taxon>Vicia</taxon>
    </lineage>
</organism>
<gene>
    <name evidence="4" type="ORF">VFH_V050400</name>
</gene>
<dbReference type="GO" id="GO:0009507">
    <property type="term" value="C:chloroplast"/>
    <property type="evidence" value="ECO:0007669"/>
    <property type="project" value="TreeGrafter"/>
</dbReference>
<dbReference type="AlphaFoldDB" id="A0AAV1AUP0"/>
<accession>A0AAV1AUP0</accession>
<dbReference type="InterPro" id="IPR002885">
    <property type="entry name" value="PPR_rpt"/>
</dbReference>